<accession>A0A1H3YSP0</accession>
<organism evidence="1 2">
    <name type="scientific">Desulfuromusa kysingii</name>
    <dbReference type="NCBI Taxonomy" id="37625"/>
    <lineage>
        <taxon>Bacteria</taxon>
        <taxon>Pseudomonadati</taxon>
        <taxon>Thermodesulfobacteriota</taxon>
        <taxon>Desulfuromonadia</taxon>
        <taxon>Desulfuromonadales</taxon>
        <taxon>Geopsychrobacteraceae</taxon>
        <taxon>Desulfuromusa</taxon>
    </lineage>
</organism>
<dbReference type="STRING" id="37625.SAMN05660420_01374"/>
<name>A0A1H3YSP0_9BACT</name>
<dbReference type="InterPro" id="IPR005358">
    <property type="entry name" value="Puta_zinc/iron-chelating_dom"/>
</dbReference>
<dbReference type="PANTHER" id="PTHR37421">
    <property type="entry name" value="UPF0260 PROTEIN YCGN"/>
    <property type="match status" value="1"/>
</dbReference>
<evidence type="ECO:0000313" key="1">
    <source>
        <dbReference type="EMBL" id="SEA14553.1"/>
    </source>
</evidence>
<dbReference type="Proteomes" id="UP000199409">
    <property type="component" value="Unassembled WGS sequence"/>
</dbReference>
<dbReference type="InterPro" id="IPR008228">
    <property type="entry name" value="UCP006173"/>
</dbReference>
<reference evidence="1 2" key="1">
    <citation type="submission" date="2016-10" db="EMBL/GenBank/DDBJ databases">
        <authorList>
            <person name="de Groot N.N."/>
        </authorList>
    </citation>
    <scope>NUCLEOTIDE SEQUENCE [LARGE SCALE GENOMIC DNA]</scope>
    <source>
        <strain evidence="1 2">DSM 7343</strain>
    </source>
</reference>
<protein>
    <submittedName>
        <fullName evidence="1">Uncharacterized protein</fullName>
    </submittedName>
</protein>
<keyword evidence="2" id="KW-1185">Reference proteome</keyword>
<sequence>MTKNNQEPMMANSKQWENICERCGRCCFEKYEYRGKIFYSDTPCEYLDLETKLCRIYPQRFELNPECVRLSPDLVQSGVLPDDCPYVKKIK</sequence>
<evidence type="ECO:0000313" key="2">
    <source>
        <dbReference type="Proteomes" id="UP000199409"/>
    </source>
</evidence>
<dbReference type="PANTHER" id="PTHR37421:SF1">
    <property type="entry name" value="UPF0260 PROTEIN YCGN"/>
    <property type="match status" value="1"/>
</dbReference>
<gene>
    <name evidence="1" type="ORF">SAMN05660420_01374</name>
</gene>
<dbReference type="EMBL" id="FNQN01000003">
    <property type="protein sequence ID" value="SEA14553.1"/>
    <property type="molecule type" value="Genomic_DNA"/>
</dbReference>
<dbReference type="Pfam" id="PF03692">
    <property type="entry name" value="CxxCxxCC"/>
    <property type="match status" value="1"/>
</dbReference>
<dbReference type="AlphaFoldDB" id="A0A1H3YSP0"/>
<dbReference type="RefSeq" id="WP_245706401.1">
    <property type="nucleotide sequence ID" value="NZ_FNQN01000003.1"/>
</dbReference>
<proteinExistence type="predicted"/>